<keyword evidence="3" id="KW-0808">Transferase</keyword>
<dbReference type="GO" id="GO:0032259">
    <property type="term" value="P:methylation"/>
    <property type="evidence" value="ECO:0007669"/>
    <property type="project" value="UniProtKB-KW"/>
</dbReference>
<dbReference type="Proteomes" id="UP000001661">
    <property type="component" value="Chromosome"/>
</dbReference>
<dbReference type="REBASE" id="27426">
    <property type="entry name" value="M.Aar5501ORF1388P"/>
</dbReference>
<dbReference type="SUPFAM" id="SSF53335">
    <property type="entry name" value="S-adenosyl-L-methionine-dependent methyltransferases"/>
    <property type="match status" value="2"/>
</dbReference>
<evidence type="ECO:0000313" key="7">
    <source>
        <dbReference type="Proteomes" id="UP000001661"/>
    </source>
</evidence>
<evidence type="ECO:0000313" key="6">
    <source>
        <dbReference type="EMBL" id="ADL12898.1"/>
    </source>
</evidence>
<dbReference type="HOGENOM" id="CLU_014300_0_0_9"/>
<protein>
    <submittedName>
        <fullName evidence="6">DNA methylase N-4/N-6 domain protein</fullName>
    </submittedName>
</protein>
<dbReference type="STRING" id="574087.Acear_1388"/>
<dbReference type="GO" id="GO:0008170">
    <property type="term" value="F:N-methyltransferase activity"/>
    <property type="evidence" value="ECO:0007669"/>
    <property type="project" value="InterPro"/>
</dbReference>
<organism evidence="6 7">
    <name type="scientific">Acetohalobium arabaticum (strain ATCC 49924 / DSM 5501 / Z-7288)</name>
    <dbReference type="NCBI Taxonomy" id="574087"/>
    <lineage>
        <taxon>Bacteria</taxon>
        <taxon>Bacillati</taxon>
        <taxon>Bacillota</taxon>
        <taxon>Clostridia</taxon>
        <taxon>Halanaerobiales</taxon>
        <taxon>Halobacteroidaceae</taxon>
        <taxon>Acetohalobium</taxon>
    </lineage>
</organism>
<evidence type="ECO:0000256" key="2">
    <source>
        <dbReference type="ARBA" id="ARBA00022603"/>
    </source>
</evidence>
<dbReference type="KEGG" id="aar:Acear_1388"/>
<dbReference type="GO" id="GO:0003677">
    <property type="term" value="F:DNA binding"/>
    <property type="evidence" value="ECO:0007669"/>
    <property type="project" value="InterPro"/>
</dbReference>
<dbReference type="EMBL" id="CP002105">
    <property type="protein sequence ID" value="ADL12898.1"/>
    <property type="molecule type" value="Genomic_DNA"/>
</dbReference>
<dbReference type="eggNOG" id="COG1743">
    <property type="taxonomic scope" value="Bacteria"/>
</dbReference>
<name>D9QQV7_ACEAZ</name>
<sequence length="868" mass="101521">MDEDKLEPLEDLLDEMREIEGFPKGEDEDILELSDPPYYTACPNPYLDDFIGEYGTEYDPESDDYERKPFVGDIKESKRDSISLAHKYVTKVPYKAIMYFIMHYTKPGDIVFDGFAGSGMTGIAAQMCENPSEEMQKKIEDRLDSVEYGARKAVLNELSPAASFITSNYNFACNEEELKQKAEEIIAKVEEECGWVYETNHVKEATDTRTGKQATLFDIEKNKGKINHIIWSDMFICPYCESEFVLWEEAIDHEKGEMQDEFKCSSCNAEITKKECDKAKEEYYDNLIGEKSIRVKKSPVLIDYSVGSKRFEKKPDKDDLELIKKIDDITIPYFTPNYRMPEGKESRRNDKFGMTHIHHFYTKRNLYVLAKFYNEIKKIDNKRIKDKLMFIFTSLLLRSSKKCIVHVSNFFHGGGGYVTTISGNLYIPSFRVETSVIENFKRRVNKTNKLNKYKQLKKDNARVNLGSATDLSMIPENSFDYMYIDPPFGSNLMYSELNFLTDSWLQVIENNNSEAIINSVQNKDLVDYNNLMEQSFKEFYRILKPNRWITIEFNNSKATIWNKIQESLTRAGFIIAQVAVLDKDSGSFVSNVSPGAVKNDLIINAYKPKKEFEDKFLKTAGEGLEADFIRQQLEHLPVEANIERTEQMLYSKMLAHYVENGFKIQYNANNFYQLLHDSFIERDGYWFLEEQADEYDRWKASLKLDEIEDIKEGNQVMFVTDEKSALTWLHNFLDEPKEYSEIYTGYEQVVTKTKDLIPELRDMLDNNFVMEDGKYRRPQTKEERQKIEENRERELERAWKDLLDKAKNGRRKIKNVRKEALIHGFTKCYQKENYEDIITVADRLYKSTLRSSGDILDFVDIARMKLDQ</sequence>
<dbReference type="InterPro" id="IPR029063">
    <property type="entry name" value="SAM-dependent_MTases_sf"/>
</dbReference>
<gene>
    <name evidence="6" type="ordered locus">Acear_1388</name>
</gene>
<dbReference type="Pfam" id="PF01555">
    <property type="entry name" value="N6_N4_Mtase"/>
    <property type="match status" value="1"/>
</dbReference>
<evidence type="ECO:0000259" key="5">
    <source>
        <dbReference type="Pfam" id="PF01555"/>
    </source>
</evidence>
<keyword evidence="7" id="KW-1185">Reference proteome</keyword>
<evidence type="ECO:0000256" key="4">
    <source>
        <dbReference type="ARBA" id="ARBA00022747"/>
    </source>
</evidence>
<evidence type="ECO:0000256" key="3">
    <source>
        <dbReference type="ARBA" id="ARBA00022679"/>
    </source>
</evidence>
<proteinExistence type="inferred from homology"/>
<evidence type="ECO:0000256" key="1">
    <source>
        <dbReference type="ARBA" id="ARBA00006594"/>
    </source>
</evidence>
<dbReference type="AlphaFoldDB" id="D9QQV7"/>
<dbReference type="PROSITE" id="PS00092">
    <property type="entry name" value="N6_MTASE"/>
    <property type="match status" value="1"/>
</dbReference>
<keyword evidence="4" id="KW-0680">Restriction system</keyword>
<dbReference type="RefSeq" id="WP_013278343.1">
    <property type="nucleotide sequence ID" value="NC_014378.1"/>
</dbReference>
<dbReference type="InterPro" id="IPR002941">
    <property type="entry name" value="DNA_methylase_N4/N6"/>
</dbReference>
<dbReference type="InterPro" id="IPR002052">
    <property type="entry name" value="DNA_methylase_N6_adenine_CS"/>
</dbReference>
<dbReference type="OrthoDB" id="9773571at2"/>
<dbReference type="Gene3D" id="3.40.50.150">
    <property type="entry name" value="Vaccinia Virus protein VP39"/>
    <property type="match status" value="2"/>
</dbReference>
<comment type="similarity">
    <text evidence="1">Belongs to the N(4)/N(6)-methyltransferase family.</text>
</comment>
<dbReference type="GO" id="GO:0009307">
    <property type="term" value="P:DNA restriction-modification system"/>
    <property type="evidence" value="ECO:0007669"/>
    <property type="project" value="UniProtKB-KW"/>
</dbReference>
<dbReference type="eggNOG" id="COG0863">
    <property type="taxonomic scope" value="Bacteria"/>
</dbReference>
<feature type="domain" description="DNA methylase N-4/N-6" evidence="5">
    <location>
        <begin position="78"/>
        <end position="127"/>
    </location>
</feature>
<reference evidence="6 7" key="1">
    <citation type="journal article" date="2010" name="Stand. Genomic Sci.">
        <title>Complete genome sequence of Acetohalobium arabaticum type strain (Z-7288).</title>
        <authorList>
            <person name="Sikorski J."/>
            <person name="Lapidus A."/>
            <person name="Chertkov O."/>
            <person name="Lucas S."/>
            <person name="Copeland A."/>
            <person name="Glavina Del Rio T."/>
            <person name="Nolan M."/>
            <person name="Tice H."/>
            <person name="Cheng J.F."/>
            <person name="Han C."/>
            <person name="Brambilla E."/>
            <person name="Pitluck S."/>
            <person name="Liolios K."/>
            <person name="Ivanova N."/>
            <person name="Mavromatis K."/>
            <person name="Mikhailova N."/>
            <person name="Pati A."/>
            <person name="Bruce D."/>
            <person name="Detter C."/>
            <person name="Tapia R."/>
            <person name="Goodwin L."/>
            <person name="Chen A."/>
            <person name="Palaniappan K."/>
            <person name="Land M."/>
            <person name="Hauser L."/>
            <person name="Chang Y.J."/>
            <person name="Jeffries C.D."/>
            <person name="Rohde M."/>
            <person name="Goker M."/>
            <person name="Spring S."/>
            <person name="Woyke T."/>
            <person name="Bristow J."/>
            <person name="Eisen J.A."/>
            <person name="Markowitz V."/>
            <person name="Hugenholtz P."/>
            <person name="Kyrpides N.C."/>
            <person name="Klenk H.P."/>
        </authorList>
    </citation>
    <scope>NUCLEOTIDE SEQUENCE [LARGE SCALE GENOMIC DNA]</scope>
    <source>
        <strain evidence="7">ATCC 49924 / DSM 5501 / Z-7288</strain>
    </source>
</reference>
<keyword evidence="2 6" id="KW-0489">Methyltransferase</keyword>
<accession>D9QQV7</accession>